<organism evidence="1 2">
    <name type="scientific">Streblomastix strix</name>
    <dbReference type="NCBI Taxonomy" id="222440"/>
    <lineage>
        <taxon>Eukaryota</taxon>
        <taxon>Metamonada</taxon>
        <taxon>Preaxostyla</taxon>
        <taxon>Oxymonadida</taxon>
        <taxon>Streblomastigidae</taxon>
        <taxon>Streblomastix</taxon>
    </lineage>
</organism>
<accession>A0A5J4Q7Q4</accession>
<name>A0A5J4Q7Q4_9EUKA</name>
<proteinExistence type="predicted"/>
<dbReference type="Proteomes" id="UP000324800">
    <property type="component" value="Unassembled WGS sequence"/>
</dbReference>
<feature type="non-terminal residue" evidence="1">
    <location>
        <position position="62"/>
    </location>
</feature>
<protein>
    <submittedName>
        <fullName evidence="1">Uncharacterized protein</fullName>
    </submittedName>
</protein>
<evidence type="ECO:0000313" key="1">
    <source>
        <dbReference type="EMBL" id="KAA6318006.1"/>
    </source>
</evidence>
<reference evidence="1 2" key="1">
    <citation type="submission" date="2019-03" db="EMBL/GenBank/DDBJ databases">
        <title>Single cell metagenomics reveals metabolic interactions within the superorganism composed of flagellate Streblomastix strix and complex community of Bacteroidetes bacteria on its surface.</title>
        <authorList>
            <person name="Treitli S.C."/>
            <person name="Kolisko M."/>
            <person name="Husnik F."/>
            <person name="Keeling P."/>
            <person name="Hampl V."/>
        </authorList>
    </citation>
    <scope>NUCLEOTIDE SEQUENCE [LARGE SCALE GENOMIC DNA]</scope>
    <source>
        <strain evidence="1">ST1C</strain>
    </source>
</reference>
<dbReference type="EMBL" id="SNRW01046399">
    <property type="protein sequence ID" value="KAA6318006.1"/>
    <property type="molecule type" value="Genomic_DNA"/>
</dbReference>
<dbReference type="AlphaFoldDB" id="A0A5J4Q7Q4"/>
<comment type="caution">
    <text evidence="1">The sequence shown here is derived from an EMBL/GenBank/DDBJ whole genome shotgun (WGS) entry which is preliminary data.</text>
</comment>
<evidence type="ECO:0000313" key="2">
    <source>
        <dbReference type="Proteomes" id="UP000324800"/>
    </source>
</evidence>
<sequence>MVSFAITFGISGISQSVFNAGGKIVAYGITAFLSIYGPVGPCSDGGCSHDPEVGRGISLCVR</sequence>
<gene>
    <name evidence="1" type="ORF">EZS28_055005</name>
</gene>